<evidence type="ECO:0000313" key="3">
    <source>
        <dbReference type="Proteomes" id="UP000003178"/>
    </source>
</evidence>
<keyword evidence="3" id="KW-1185">Reference proteome</keyword>
<dbReference type="Proteomes" id="UP000003178">
    <property type="component" value="Unassembled WGS sequence"/>
</dbReference>
<protein>
    <recommendedName>
        <fullName evidence="1">NTP pyrophosphohydrolase MazG-like domain-containing protein</fullName>
    </recommendedName>
</protein>
<name>B6FZY6_PEPHT</name>
<evidence type="ECO:0000259" key="1">
    <source>
        <dbReference type="Pfam" id="PF03819"/>
    </source>
</evidence>
<dbReference type="OrthoDB" id="5387728at2"/>
<proteinExistence type="predicted"/>
<feature type="domain" description="NTP pyrophosphohydrolase MazG-like" evidence="1">
    <location>
        <begin position="24"/>
        <end position="123"/>
    </location>
</feature>
<gene>
    <name evidence="2" type="ORF">CLOHIR_01440</name>
</gene>
<dbReference type="InterPro" id="IPR004518">
    <property type="entry name" value="MazG-like_dom"/>
</dbReference>
<evidence type="ECO:0000313" key="2">
    <source>
        <dbReference type="EMBL" id="EEA84959.1"/>
    </source>
</evidence>
<dbReference type="CDD" id="cd11539">
    <property type="entry name" value="NTP-PPase_u2"/>
    <property type="match status" value="1"/>
</dbReference>
<sequence>MKHIVKTLNKHDAIIDETKGYDNTIQNILFEELGELIQAISKMNRSKIHLKNLGIKRALETQKVKRENITPKIENVKKLINEKFEPNLAEEMADVIICLCWIAKIYEVKEDKIVYWLNKKCERMDRRIKEGDFY</sequence>
<dbReference type="Gene3D" id="1.10.287.1080">
    <property type="entry name" value="MazG-like"/>
    <property type="match status" value="1"/>
</dbReference>
<dbReference type="STRING" id="500633.CLOHIR_01440"/>
<comment type="caution">
    <text evidence="2">The sequence shown here is derived from an EMBL/GenBank/DDBJ whole genome shotgun (WGS) entry which is preliminary data.</text>
</comment>
<reference evidence="2 3" key="2">
    <citation type="submission" date="2008-10" db="EMBL/GenBank/DDBJ databases">
        <title>Draft genome sequence of Clostridium hiranonis (DSM 13275).</title>
        <authorList>
            <person name="Sudarsanam P."/>
            <person name="Ley R."/>
            <person name="Guruge J."/>
            <person name="Turnbaugh P.J."/>
            <person name="Mahowald M."/>
            <person name="Liep D."/>
            <person name="Gordon J."/>
        </authorList>
    </citation>
    <scope>NUCLEOTIDE SEQUENCE [LARGE SCALE GENOMIC DNA]</scope>
    <source>
        <strain evidence="2 3">DSM 13275</strain>
    </source>
</reference>
<dbReference type="Pfam" id="PF03819">
    <property type="entry name" value="MazG"/>
    <property type="match status" value="1"/>
</dbReference>
<dbReference type="EMBL" id="ABWP01000059">
    <property type="protein sequence ID" value="EEA84959.1"/>
    <property type="molecule type" value="Genomic_DNA"/>
</dbReference>
<dbReference type="RefSeq" id="WP_006440361.1">
    <property type="nucleotide sequence ID" value="NZ_DS995356.1"/>
</dbReference>
<reference evidence="2 3" key="1">
    <citation type="submission" date="2008-09" db="EMBL/GenBank/DDBJ databases">
        <authorList>
            <person name="Fulton L."/>
            <person name="Clifton S."/>
            <person name="Fulton B."/>
            <person name="Xu J."/>
            <person name="Minx P."/>
            <person name="Pepin K.H."/>
            <person name="Johnson M."/>
            <person name="Thiruvilangam P."/>
            <person name="Bhonagiri V."/>
            <person name="Nash W.E."/>
            <person name="Mardis E.R."/>
            <person name="Wilson R.K."/>
        </authorList>
    </citation>
    <scope>NUCLEOTIDE SEQUENCE [LARGE SCALE GENOMIC DNA]</scope>
    <source>
        <strain evidence="2 3">DSM 13275</strain>
    </source>
</reference>
<accession>B6FZY6</accession>
<dbReference type="AlphaFoldDB" id="B6FZY6"/>
<organism evidence="2 3">
    <name type="scientific">Peptacetobacter hiranonis (strain DSM 13275 / JCM 10541 / KCTC 15199 / TO-931)</name>
    <name type="common">Clostridium hiranonis</name>
    <dbReference type="NCBI Taxonomy" id="500633"/>
    <lineage>
        <taxon>Bacteria</taxon>
        <taxon>Bacillati</taxon>
        <taxon>Bacillota</taxon>
        <taxon>Clostridia</taxon>
        <taxon>Peptostreptococcales</taxon>
        <taxon>Peptostreptococcaceae</taxon>
        <taxon>Peptacetobacter</taxon>
    </lineage>
</organism>
<dbReference type="SUPFAM" id="SSF101386">
    <property type="entry name" value="all-alpha NTP pyrophosphatases"/>
    <property type="match status" value="1"/>
</dbReference>
<dbReference type="HOGENOM" id="CLU_1892544_0_0_9"/>